<accession>R4K8X1</accession>
<dbReference type="InterPro" id="IPR038300">
    <property type="entry name" value="SASP_sf_alpha/beta"/>
</dbReference>
<dbReference type="STRING" id="86416.Clopa_2108"/>
<dbReference type="GO" id="GO:0006265">
    <property type="term" value="P:DNA topological change"/>
    <property type="evidence" value="ECO:0007669"/>
    <property type="project" value="InterPro"/>
</dbReference>
<reference evidence="2 3" key="1">
    <citation type="submission" date="2012-01" db="EMBL/GenBank/DDBJ databases">
        <title>Complete sequence of chromosome of Clostridium pasteurianum BC1.</title>
        <authorList>
            <consortium name="US DOE Joint Genome Institute"/>
            <person name="Lucas S."/>
            <person name="Han J."/>
            <person name="Lapidus A."/>
            <person name="Cheng J.-F."/>
            <person name="Goodwin L."/>
            <person name="Pitluck S."/>
            <person name="Peters L."/>
            <person name="Mikhailova N."/>
            <person name="Teshima H."/>
            <person name="Detter J.C."/>
            <person name="Han C."/>
            <person name="Tapia R."/>
            <person name="Land M."/>
            <person name="Hauser L."/>
            <person name="Kyrpides N."/>
            <person name="Ivanova N."/>
            <person name="Pagani I."/>
            <person name="Dunn J."/>
            <person name="Taghavi S."/>
            <person name="Francis A."/>
            <person name="van der Lelie D."/>
            <person name="Woyke T."/>
        </authorList>
    </citation>
    <scope>NUCLEOTIDE SEQUENCE [LARGE SCALE GENOMIC DNA]</scope>
    <source>
        <strain evidence="2 3">BC1</strain>
    </source>
</reference>
<gene>
    <name evidence="2" type="ORF">Clopa_2108</name>
</gene>
<dbReference type="Gene3D" id="6.10.10.80">
    <property type="entry name" value="Small, acid-soluble spore protein, alpha/beta type-like"/>
    <property type="match status" value="1"/>
</dbReference>
<sequence length="71" mass="8040">MSNRKDALVPEAEKKLDKFKEEVAQELKIDIPHGNKDKLWGKIPAEKCGEVGGGMIKKMVENYEKSLVNKK</sequence>
<name>R4K8X1_CLOPA</name>
<comment type="function">
    <text evidence="1">SASP are bound to spore DNA. They are double-stranded DNA-binding proteins that cause DNA to change to an a-like conformation. They protect the DNA backbone from chemical and enzymatic cleavage and are thus involved in dormant spore's high resistance to UV light.</text>
</comment>
<organism evidence="2 3">
    <name type="scientific">Clostridium pasteurianum BC1</name>
    <dbReference type="NCBI Taxonomy" id="86416"/>
    <lineage>
        <taxon>Bacteria</taxon>
        <taxon>Bacillati</taxon>
        <taxon>Bacillota</taxon>
        <taxon>Clostridia</taxon>
        <taxon>Eubacteriales</taxon>
        <taxon>Clostridiaceae</taxon>
        <taxon>Clostridium</taxon>
    </lineage>
</organism>
<proteinExistence type="predicted"/>
<dbReference type="PATRIC" id="fig|86416.3.peg.2082"/>
<dbReference type="OrthoDB" id="1683773at2"/>
<dbReference type="KEGG" id="cpas:Clopa_2108"/>
<keyword evidence="3" id="KW-1185">Reference proteome</keyword>
<dbReference type="Proteomes" id="UP000013523">
    <property type="component" value="Chromosome"/>
</dbReference>
<evidence type="ECO:0000256" key="1">
    <source>
        <dbReference type="ARBA" id="ARBA00003863"/>
    </source>
</evidence>
<dbReference type="InterPro" id="IPR001448">
    <property type="entry name" value="SASP_alpha/beta-type"/>
</dbReference>
<dbReference type="eggNOG" id="ENOG5033014">
    <property type="taxonomic scope" value="Bacteria"/>
</dbReference>
<protein>
    <submittedName>
        <fullName evidence="2">Small, acid-soluble spore protein, alpha/beta type</fullName>
    </submittedName>
</protein>
<dbReference type="GO" id="GO:0003690">
    <property type="term" value="F:double-stranded DNA binding"/>
    <property type="evidence" value="ECO:0007669"/>
    <property type="project" value="InterPro"/>
</dbReference>
<evidence type="ECO:0000313" key="2">
    <source>
        <dbReference type="EMBL" id="AGK96989.1"/>
    </source>
</evidence>
<dbReference type="AlphaFoldDB" id="R4K8X1"/>
<evidence type="ECO:0000313" key="3">
    <source>
        <dbReference type="Proteomes" id="UP000013523"/>
    </source>
</evidence>
<dbReference type="EMBL" id="CP003261">
    <property type="protein sequence ID" value="AGK96989.1"/>
    <property type="molecule type" value="Genomic_DNA"/>
</dbReference>
<dbReference type="RefSeq" id="WP_015615297.1">
    <property type="nucleotide sequence ID" value="NC_021182.1"/>
</dbReference>
<dbReference type="Pfam" id="PF00269">
    <property type="entry name" value="SASP"/>
    <property type="match status" value="1"/>
</dbReference>
<dbReference type="HOGENOM" id="CLU_169738_2_0_9"/>